<evidence type="ECO:0000313" key="2">
    <source>
        <dbReference type="EMBL" id="CAB1413644.1"/>
    </source>
</evidence>
<name>A0A9N7Y700_PLEPL</name>
<comment type="caution">
    <text evidence="2">The sequence shown here is derived from an EMBL/GenBank/DDBJ whole genome shotgun (WGS) entry which is preliminary data.</text>
</comment>
<organism evidence="2 3">
    <name type="scientific">Pleuronectes platessa</name>
    <name type="common">European plaice</name>
    <dbReference type="NCBI Taxonomy" id="8262"/>
    <lineage>
        <taxon>Eukaryota</taxon>
        <taxon>Metazoa</taxon>
        <taxon>Chordata</taxon>
        <taxon>Craniata</taxon>
        <taxon>Vertebrata</taxon>
        <taxon>Euteleostomi</taxon>
        <taxon>Actinopterygii</taxon>
        <taxon>Neopterygii</taxon>
        <taxon>Teleostei</taxon>
        <taxon>Neoteleostei</taxon>
        <taxon>Acanthomorphata</taxon>
        <taxon>Carangaria</taxon>
        <taxon>Pleuronectiformes</taxon>
        <taxon>Pleuronectoidei</taxon>
        <taxon>Pleuronectidae</taxon>
        <taxon>Pleuronectes</taxon>
    </lineage>
</organism>
<dbReference type="AlphaFoldDB" id="A0A9N7Y700"/>
<feature type="region of interest" description="Disordered" evidence="1">
    <location>
        <begin position="19"/>
        <end position="56"/>
    </location>
</feature>
<accession>A0A9N7Y700</accession>
<evidence type="ECO:0000256" key="1">
    <source>
        <dbReference type="SAM" id="MobiDB-lite"/>
    </source>
</evidence>
<dbReference type="Proteomes" id="UP001153269">
    <property type="component" value="Unassembled WGS sequence"/>
</dbReference>
<gene>
    <name evidence="2" type="ORF">PLEPLA_LOCUS1345</name>
</gene>
<protein>
    <submittedName>
        <fullName evidence="2">Uncharacterized protein</fullName>
    </submittedName>
</protein>
<sequence length="106" mass="11557">MASRQAWVGAQGVLLPSRPATAEGRVDRAARPPCDAAVQTNSSVPEDEKEPGNVTSHMKKNVTVLVLVLLCSVRCQEGVETHRWSGWFPLSEIWVRARAQISGPHS</sequence>
<reference evidence="2" key="1">
    <citation type="submission" date="2020-03" db="EMBL/GenBank/DDBJ databases">
        <authorList>
            <person name="Weist P."/>
        </authorList>
    </citation>
    <scope>NUCLEOTIDE SEQUENCE</scope>
</reference>
<proteinExistence type="predicted"/>
<dbReference type="EMBL" id="CADEAL010000063">
    <property type="protein sequence ID" value="CAB1413644.1"/>
    <property type="molecule type" value="Genomic_DNA"/>
</dbReference>
<keyword evidence="3" id="KW-1185">Reference proteome</keyword>
<evidence type="ECO:0000313" key="3">
    <source>
        <dbReference type="Proteomes" id="UP001153269"/>
    </source>
</evidence>